<dbReference type="EMBL" id="OOIN01000011">
    <property type="protein sequence ID" value="SPO25319.1"/>
    <property type="molecule type" value="Genomic_DNA"/>
</dbReference>
<sequence length="100" mass="11230">MIPGNHRNSLDIKQLEAFEEAIAKDLLGKQAFQQLGVDPETCVALGPWIYGADLVEDQPYIMQFLMYLKPPRMGQDGDPFRYSSFVSVVEVNSGKITHVD</sequence>
<protein>
    <submittedName>
        <fullName evidence="1">Uncharacterized protein</fullName>
    </submittedName>
</protein>
<organism evidence="1 2">
    <name type="scientific">Ustilago trichophora</name>
    <dbReference type="NCBI Taxonomy" id="86804"/>
    <lineage>
        <taxon>Eukaryota</taxon>
        <taxon>Fungi</taxon>
        <taxon>Dikarya</taxon>
        <taxon>Basidiomycota</taxon>
        <taxon>Ustilaginomycotina</taxon>
        <taxon>Ustilaginomycetes</taxon>
        <taxon>Ustilaginales</taxon>
        <taxon>Ustilaginaceae</taxon>
        <taxon>Ustilago</taxon>
    </lineage>
</organism>
<reference evidence="1 2" key="1">
    <citation type="submission" date="2018-03" db="EMBL/GenBank/DDBJ databases">
        <authorList>
            <person name="Guldener U."/>
        </authorList>
    </citation>
    <scope>NUCLEOTIDE SEQUENCE [LARGE SCALE GENOMIC DNA]</scope>
    <source>
        <strain evidence="1 2">NBRC100155</strain>
    </source>
</reference>
<keyword evidence="2" id="KW-1185">Reference proteome</keyword>
<accession>A0A5C3E7W7</accession>
<name>A0A5C3E7W7_9BASI</name>
<evidence type="ECO:0000313" key="1">
    <source>
        <dbReference type="EMBL" id="SPO25319.1"/>
    </source>
</evidence>
<gene>
    <name evidence="1" type="ORF">UTRI_10105</name>
</gene>
<dbReference type="GO" id="GO:0009308">
    <property type="term" value="P:amine metabolic process"/>
    <property type="evidence" value="ECO:0007669"/>
    <property type="project" value="InterPro"/>
</dbReference>
<proteinExistence type="predicted"/>
<dbReference type="SUPFAM" id="SSF54416">
    <property type="entry name" value="Amine oxidase N-terminal region"/>
    <property type="match status" value="1"/>
</dbReference>
<dbReference type="GO" id="GO:0008131">
    <property type="term" value="F:primary methylamine oxidase activity"/>
    <property type="evidence" value="ECO:0007669"/>
    <property type="project" value="InterPro"/>
</dbReference>
<evidence type="ECO:0000313" key="2">
    <source>
        <dbReference type="Proteomes" id="UP000324022"/>
    </source>
</evidence>
<dbReference type="InterPro" id="IPR016182">
    <property type="entry name" value="Cu_amine_oxidase_N-reg"/>
</dbReference>
<dbReference type="Gene3D" id="3.10.450.40">
    <property type="match status" value="1"/>
</dbReference>
<dbReference type="GO" id="GO:0048038">
    <property type="term" value="F:quinone binding"/>
    <property type="evidence" value="ECO:0007669"/>
    <property type="project" value="InterPro"/>
</dbReference>
<dbReference type="GO" id="GO:0005507">
    <property type="term" value="F:copper ion binding"/>
    <property type="evidence" value="ECO:0007669"/>
    <property type="project" value="InterPro"/>
</dbReference>
<dbReference type="AlphaFoldDB" id="A0A5C3E7W7"/>
<dbReference type="Proteomes" id="UP000324022">
    <property type="component" value="Unassembled WGS sequence"/>
</dbReference>